<dbReference type="RefSeq" id="WP_343954594.1">
    <property type="nucleotide sequence ID" value="NZ_BAAAHQ010000047.1"/>
</dbReference>
<dbReference type="Proteomes" id="UP001501578">
    <property type="component" value="Unassembled WGS sequence"/>
</dbReference>
<keyword evidence="3" id="KW-1185">Reference proteome</keyword>
<evidence type="ECO:0000313" key="2">
    <source>
        <dbReference type="EMBL" id="GAA0950648.1"/>
    </source>
</evidence>
<comment type="caution">
    <text evidence="2">The sequence shown here is derived from an EMBL/GenBank/DDBJ whole genome shotgun (WGS) entry which is preliminary data.</text>
</comment>
<dbReference type="EMBL" id="BAAAHQ010000047">
    <property type="protein sequence ID" value="GAA0950648.1"/>
    <property type="molecule type" value="Genomic_DNA"/>
</dbReference>
<organism evidence="2 3">
    <name type="scientific">Nonomuraea longicatena</name>
    <dbReference type="NCBI Taxonomy" id="83682"/>
    <lineage>
        <taxon>Bacteria</taxon>
        <taxon>Bacillati</taxon>
        <taxon>Actinomycetota</taxon>
        <taxon>Actinomycetes</taxon>
        <taxon>Streptosporangiales</taxon>
        <taxon>Streptosporangiaceae</taxon>
        <taxon>Nonomuraea</taxon>
    </lineage>
</organism>
<evidence type="ECO:0000313" key="3">
    <source>
        <dbReference type="Proteomes" id="UP001501578"/>
    </source>
</evidence>
<proteinExistence type="predicted"/>
<protein>
    <submittedName>
        <fullName evidence="2">Uncharacterized protein</fullName>
    </submittedName>
</protein>
<sequence length="64" mass="6925">MSTVLYPLLFIAGLAAADLARAIRAAHARARIRASIDLACQVWTADPANWCARPGCTRCWGGPW</sequence>
<keyword evidence="1" id="KW-0732">Signal</keyword>
<evidence type="ECO:0000256" key="1">
    <source>
        <dbReference type="SAM" id="SignalP"/>
    </source>
</evidence>
<name>A0ABN1R2J5_9ACTN</name>
<feature type="signal peptide" evidence="1">
    <location>
        <begin position="1"/>
        <end position="17"/>
    </location>
</feature>
<reference evidence="2 3" key="1">
    <citation type="journal article" date="2019" name="Int. J. Syst. Evol. Microbiol.">
        <title>The Global Catalogue of Microorganisms (GCM) 10K type strain sequencing project: providing services to taxonomists for standard genome sequencing and annotation.</title>
        <authorList>
            <consortium name="The Broad Institute Genomics Platform"/>
            <consortium name="The Broad Institute Genome Sequencing Center for Infectious Disease"/>
            <person name="Wu L."/>
            <person name="Ma J."/>
        </authorList>
    </citation>
    <scope>NUCLEOTIDE SEQUENCE [LARGE SCALE GENOMIC DNA]</scope>
    <source>
        <strain evidence="2 3">JCM 11136</strain>
    </source>
</reference>
<gene>
    <name evidence="2" type="ORF">GCM10009560_70310</name>
</gene>
<feature type="chain" id="PRO_5046065783" evidence="1">
    <location>
        <begin position="18"/>
        <end position="64"/>
    </location>
</feature>
<accession>A0ABN1R2J5</accession>